<evidence type="ECO:0000259" key="5">
    <source>
        <dbReference type="PROSITE" id="PS51078"/>
    </source>
</evidence>
<dbReference type="InterPro" id="IPR014757">
    <property type="entry name" value="Tscrpt_reg_IclR_C"/>
</dbReference>
<feature type="domain" description="HTH iclR-type" evidence="4">
    <location>
        <begin position="1"/>
        <end position="63"/>
    </location>
</feature>
<dbReference type="Pfam" id="PF09339">
    <property type="entry name" value="HTH_IclR"/>
    <property type="match status" value="1"/>
</dbReference>
<dbReference type="InterPro" id="IPR005471">
    <property type="entry name" value="Tscrpt_reg_IclR_N"/>
</dbReference>
<organism evidence="6 7">
    <name type="scientific">Rhodobium gokarnense</name>
    <dbReference type="NCBI Taxonomy" id="364296"/>
    <lineage>
        <taxon>Bacteria</taxon>
        <taxon>Pseudomonadati</taxon>
        <taxon>Pseudomonadota</taxon>
        <taxon>Alphaproteobacteria</taxon>
        <taxon>Hyphomicrobiales</taxon>
        <taxon>Rhodobiaceae</taxon>
        <taxon>Rhodobium</taxon>
    </lineage>
</organism>
<dbReference type="SMART" id="SM00346">
    <property type="entry name" value="HTH_ICLR"/>
    <property type="match status" value="1"/>
</dbReference>
<proteinExistence type="predicted"/>
<dbReference type="Proteomes" id="UP001209755">
    <property type="component" value="Unassembled WGS sequence"/>
</dbReference>
<comment type="caution">
    <text evidence="6">The sequence shown here is derived from an EMBL/GenBank/DDBJ whole genome shotgun (WGS) entry which is preliminary data.</text>
</comment>
<dbReference type="SUPFAM" id="SSF55781">
    <property type="entry name" value="GAF domain-like"/>
    <property type="match status" value="1"/>
</dbReference>
<dbReference type="PANTHER" id="PTHR30136">
    <property type="entry name" value="HELIX-TURN-HELIX TRANSCRIPTIONAL REGULATOR, ICLR FAMILY"/>
    <property type="match status" value="1"/>
</dbReference>
<keyword evidence="2 6" id="KW-0238">DNA-binding</keyword>
<evidence type="ECO:0000256" key="2">
    <source>
        <dbReference type="ARBA" id="ARBA00023125"/>
    </source>
</evidence>
<dbReference type="InterPro" id="IPR050707">
    <property type="entry name" value="HTH_MetabolicPath_Reg"/>
</dbReference>
<dbReference type="PROSITE" id="PS51078">
    <property type="entry name" value="ICLR_ED"/>
    <property type="match status" value="1"/>
</dbReference>
<keyword evidence="1" id="KW-0805">Transcription regulation</keyword>
<dbReference type="Gene3D" id="1.10.10.10">
    <property type="entry name" value="Winged helix-like DNA-binding domain superfamily/Winged helix DNA-binding domain"/>
    <property type="match status" value="1"/>
</dbReference>
<dbReference type="PROSITE" id="PS51077">
    <property type="entry name" value="HTH_ICLR"/>
    <property type="match status" value="1"/>
</dbReference>
<dbReference type="GO" id="GO:0003677">
    <property type="term" value="F:DNA binding"/>
    <property type="evidence" value="ECO:0007669"/>
    <property type="project" value="UniProtKB-KW"/>
</dbReference>
<evidence type="ECO:0000256" key="3">
    <source>
        <dbReference type="ARBA" id="ARBA00023163"/>
    </source>
</evidence>
<dbReference type="InterPro" id="IPR036390">
    <property type="entry name" value="WH_DNA-bd_sf"/>
</dbReference>
<dbReference type="EMBL" id="JAOQNS010000012">
    <property type="protein sequence ID" value="MCW2309383.1"/>
    <property type="molecule type" value="Genomic_DNA"/>
</dbReference>
<name>A0ABT3HG60_9HYPH</name>
<dbReference type="RefSeq" id="WP_264602967.1">
    <property type="nucleotide sequence ID" value="NZ_JAOQNS010000012.1"/>
</dbReference>
<dbReference type="Pfam" id="PF01614">
    <property type="entry name" value="IclR_C"/>
    <property type="match status" value="1"/>
</dbReference>
<evidence type="ECO:0000313" key="7">
    <source>
        <dbReference type="Proteomes" id="UP001209755"/>
    </source>
</evidence>
<protein>
    <submittedName>
        <fullName evidence="6">DNA-binding IclR family transcriptional regulator</fullName>
    </submittedName>
</protein>
<dbReference type="Gene3D" id="3.30.450.40">
    <property type="match status" value="1"/>
</dbReference>
<evidence type="ECO:0000313" key="6">
    <source>
        <dbReference type="EMBL" id="MCW2309383.1"/>
    </source>
</evidence>
<sequence length="248" mass="27673">MSSISKAASILACFATENTELSVSFVAEKLALPKSSISRLMKEMAQLGLLQRNADTRCYSPGYLLFQLGSIYQMRFDIIEIVDRIVRDLVKQTGCTGYIGLLNDGEIVAMRKHMGVDAVRYRIEVGRRYPVTYLSFGKALLARRTDAEIEGFFTKYPKDRPARMGEFLKEIAVIRSQGWAEATKTSVPGAHGLGVAVVSPLSSQLIGYSLSYHADLVSREKRREIAMALVNSARQAAALTRDYYWLNK</sequence>
<keyword evidence="3" id="KW-0804">Transcription</keyword>
<gene>
    <name evidence="6" type="ORF">M2319_003737</name>
</gene>
<dbReference type="InterPro" id="IPR036388">
    <property type="entry name" value="WH-like_DNA-bd_sf"/>
</dbReference>
<dbReference type="InterPro" id="IPR029016">
    <property type="entry name" value="GAF-like_dom_sf"/>
</dbReference>
<evidence type="ECO:0000259" key="4">
    <source>
        <dbReference type="PROSITE" id="PS51077"/>
    </source>
</evidence>
<dbReference type="PANTHER" id="PTHR30136:SF35">
    <property type="entry name" value="HTH-TYPE TRANSCRIPTIONAL REGULATOR RV1719"/>
    <property type="match status" value="1"/>
</dbReference>
<dbReference type="SUPFAM" id="SSF46785">
    <property type="entry name" value="Winged helix' DNA-binding domain"/>
    <property type="match status" value="1"/>
</dbReference>
<reference evidence="7" key="1">
    <citation type="submission" date="2023-07" db="EMBL/GenBank/DDBJ databases">
        <title>Genome sequencing of Purple Non-Sulfur Bacteria from various extreme environments.</title>
        <authorList>
            <person name="Mayer M."/>
        </authorList>
    </citation>
    <scope>NUCLEOTIDE SEQUENCE [LARGE SCALE GENOMIC DNA]</scope>
    <source>
        <strain evidence="7">DSM 17935</strain>
    </source>
</reference>
<evidence type="ECO:0000256" key="1">
    <source>
        <dbReference type="ARBA" id="ARBA00023015"/>
    </source>
</evidence>
<feature type="domain" description="IclR-ED" evidence="5">
    <location>
        <begin position="64"/>
        <end position="242"/>
    </location>
</feature>
<accession>A0ABT3HG60</accession>
<keyword evidence="7" id="KW-1185">Reference proteome</keyword>